<dbReference type="EMBL" id="CADCWN010000023">
    <property type="protein sequence ID" value="CAA9551570.1"/>
    <property type="molecule type" value="Genomic_DNA"/>
</dbReference>
<protein>
    <submittedName>
        <fullName evidence="2">Uncharacterized protein</fullName>
    </submittedName>
</protein>
<sequence>MAGGGSASPADRPALFSGARSAERIEEWGKRRLRVLPPGNHGGEAQGDTRAGVIP</sequence>
<evidence type="ECO:0000313" key="2">
    <source>
        <dbReference type="EMBL" id="CAA9551570.1"/>
    </source>
</evidence>
<reference evidence="2" key="1">
    <citation type="submission" date="2020-02" db="EMBL/GenBank/DDBJ databases">
        <authorList>
            <person name="Meier V. D."/>
        </authorList>
    </citation>
    <scope>NUCLEOTIDE SEQUENCE</scope>
    <source>
        <strain evidence="2">AVDCRST_MAG18</strain>
    </source>
</reference>
<proteinExistence type="predicted"/>
<name>A0A6J4ULV8_9BACT</name>
<evidence type="ECO:0000256" key="1">
    <source>
        <dbReference type="SAM" id="MobiDB-lite"/>
    </source>
</evidence>
<dbReference type="AlphaFoldDB" id="A0A6J4ULV8"/>
<feature type="region of interest" description="Disordered" evidence="1">
    <location>
        <begin position="32"/>
        <end position="55"/>
    </location>
</feature>
<organism evidence="2">
    <name type="scientific">uncultured Thermomicrobiales bacterium</name>
    <dbReference type="NCBI Taxonomy" id="1645740"/>
    <lineage>
        <taxon>Bacteria</taxon>
        <taxon>Pseudomonadati</taxon>
        <taxon>Thermomicrobiota</taxon>
        <taxon>Thermomicrobia</taxon>
        <taxon>Thermomicrobiales</taxon>
        <taxon>environmental samples</taxon>
    </lineage>
</organism>
<gene>
    <name evidence="2" type="ORF">AVDCRST_MAG18-362</name>
</gene>
<accession>A0A6J4ULV8</accession>